<dbReference type="Pfam" id="PF17384">
    <property type="entry name" value="DUF150_C"/>
    <property type="match status" value="1"/>
</dbReference>
<comment type="subcellular location">
    <subcellularLocation>
        <location evidence="3">Cytoplasm</location>
    </subcellularLocation>
</comment>
<dbReference type="EMBL" id="AMQS01000013">
    <property type="protein sequence ID" value="EKF51498.1"/>
    <property type="molecule type" value="Genomic_DNA"/>
</dbReference>
<comment type="caution">
    <text evidence="6">The sequence shown here is derived from an EMBL/GenBank/DDBJ whole genome shotgun (WGS) entry which is preliminary data.</text>
</comment>
<evidence type="ECO:0000259" key="5">
    <source>
        <dbReference type="Pfam" id="PF17384"/>
    </source>
</evidence>
<evidence type="ECO:0000313" key="6">
    <source>
        <dbReference type="EMBL" id="EKF51498.1"/>
    </source>
</evidence>
<dbReference type="Proteomes" id="UP000006787">
    <property type="component" value="Unassembled WGS sequence"/>
</dbReference>
<organism evidence="6 7">
    <name type="scientific">Lactococcus garvieae DCC43</name>
    <dbReference type="NCBI Taxonomy" id="1231377"/>
    <lineage>
        <taxon>Bacteria</taxon>
        <taxon>Bacillati</taxon>
        <taxon>Bacillota</taxon>
        <taxon>Bacilli</taxon>
        <taxon>Lactobacillales</taxon>
        <taxon>Streptococcaceae</taxon>
        <taxon>Lactococcus</taxon>
    </lineage>
</organism>
<protein>
    <recommendedName>
        <fullName evidence="3">Ribosome maturation factor RimP</fullName>
    </recommendedName>
</protein>
<dbReference type="InterPro" id="IPR035956">
    <property type="entry name" value="RimP_N_sf"/>
</dbReference>
<evidence type="ECO:0000313" key="7">
    <source>
        <dbReference type="Proteomes" id="UP000006787"/>
    </source>
</evidence>
<dbReference type="NCBIfam" id="NF000928">
    <property type="entry name" value="PRK00092.1-2"/>
    <property type="match status" value="1"/>
</dbReference>
<dbReference type="PANTHER" id="PTHR33867">
    <property type="entry name" value="RIBOSOME MATURATION FACTOR RIMP"/>
    <property type="match status" value="1"/>
</dbReference>
<proteinExistence type="inferred from homology"/>
<dbReference type="InterPro" id="IPR028998">
    <property type="entry name" value="RimP_C"/>
</dbReference>
<evidence type="ECO:0000256" key="3">
    <source>
        <dbReference type="HAMAP-Rule" id="MF_01077"/>
    </source>
</evidence>
<dbReference type="SUPFAM" id="SSF75420">
    <property type="entry name" value="YhbC-like, N-terminal domain"/>
    <property type="match status" value="1"/>
</dbReference>
<dbReference type="eggNOG" id="COG0779">
    <property type="taxonomic scope" value="Bacteria"/>
</dbReference>
<comment type="function">
    <text evidence="3">Required for maturation of 30S ribosomal subunits.</text>
</comment>
<dbReference type="SUPFAM" id="SSF74942">
    <property type="entry name" value="YhbC-like, C-terminal domain"/>
    <property type="match status" value="1"/>
</dbReference>
<name>K2NVF3_9LACT</name>
<dbReference type="InterPro" id="IPR003728">
    <property type="entry name" value="Ribosome_maturation_RimP"/>
</dbReference>
<evidence type="ECO:0000256" key="1">
    <source>
        <dbReference type="ARBA" id="ARBA00022490"/>
    </source>
</evidence>
<dbReference type="PATRIC" id="fig|1231377.3.peg.1084"/>
<dbReference type="AlphaFoldDB" id="K2NVF3"/>
<accession>K2NVF3</accession>
<dbReference type="InterPro" id="IPR036847">
    <property type="entry name" value="RimP_C_sf"/>
</dbReference>
<dbReference type="HAMAP" id="MF_01077">
    <property type="entry name" value="RimP"/>
    <property type="match status" value="1"/>
</dbReference>
<dbReference type="RefSeq" id="WP_003135554.1">
    <property type="nucleotide sequence ID" value="NZ_AMQS01000013.1"/>
</dbReference>
<dbReference type="Pfam" id="PF02576">
    <property type="entry name" value="RimP_N"/>
    <property type="match status" value="1"/>
</dbReference>
<reference evidence="6 7" key="1">
    <citation type="journal article" date="2012" name="J. Bacteriol.">
        <title>Genome Sequence of the Bacteriocin-Producing Strain Lactococcus garvieae DCC43.</title>
        <authorList>
            <person name="Gabrielsen C."/>
            <person name="Brede D.A."/>
            <person name="Hernandez P.E."/>
            <person name="Nes I.F."/>
            <person name="Diep D.B."/>
        </authorList>
    </citation>
    <scope>NUCLEOTIDE SEQUENCE [LARGE SCALE GENOMIC DNA]</scope>
    <source>
        <strain evidence="6 7">DCC43</strain>
    </source>
</reference>
<dbReference type="PANTHER" id="PTHR33867:SF1">
    <property type="entry name" value="RIBOSOME MATURATION FACTOR RIMP"/>
    <property type="match status" value="1"/>
</dbReference>
<comment type="similarity">
    <text evidence="3">Belongs to the RimP family.</text>
</comment>
<dbReference type="GO" id="GO:0006412">
    <property type="term" value="P:translation"/>
    <property type="evidence" value="ECO:0007669"/>
    <property type="project" value="TreeGrafter"/>
</dbReference>
<gene>
    <name evidence="3" type="primary">rimP</name>
    <name evidence="6" type="ORF">C426_1085</name>
</gene>
<dbReference type="Gene3D" id="3.30.300.70">
    <property type="entry name" value="RimP-like superfamily, N-terminal"/>
    <property type="match status" value="1"/>
</dbReference>
<feature type="domain" description="Ribosome maturation factor RimP N-terminal" evidence="4">
    <location>
        <begin position="20"/>
        <end position="86"/>
    </location>
</feature>
<evidence type="ECO:0000256" key="2">
    <source>
        <dbReference type="ARBA" id="ARBA00022517"/>
    </source>
</evidence>
<dbReference type="GO" id="GO:0000028">
    <property type="term" value="P:ribosomal small subunit assembly"/>
    <property type="evidence" value="ECO:0007669"/>
    <property type="project" value="TreeGrafter"/>
</dbReference>
<dbReference type="InterPro" id="IPR028989">
    <property type="entry name" value="RimP_N"/>
</dbReference>
<sequence length="158" mass="17891">MSETLVKTVEEFILPHLPEEFELVDVEWEKLGGDMVLRILVDKAEGITIQETADLSEILSPLLDTITPDPFPTEGYMLEVASPGAERPLKKPEHFQKAIGEYVLVKLYQKIEGEKEFVGDLLKFEDNTLTIEYMDKARKKTVEIPAEKVSKATTLVKL</sequence>
<keyword evidence="2 3" id="KW-0690">Ribosome biogenesis</keyword>
<feature type="domain" description="Ribosome maturation factor RimP C-terminal" evidence="5">
    <location>
        <begin position="89"/>
        <end position="157"/>
    </location>
</feature>
<dbReference type="Gene3D" id="2.30.30.180">
    <property type="entry name" value="Ribosome maturation factor RimP, C-terminal domain"/>
    <property type="match status" value="1"/>
</dbReference>
<dbReference type="CDD" id="cd01734">
    <property type="entry name" value="YlxS_C"/>
    <property type="match status" value="1"/>
</dbReference>
<dbReference type="GO" id="GO:0005829">
    <property type="term" value="C:cytosol"/>
    <property type="evidence" value="ECO:0007669"/>
    <property type="project" value="TreeGrafter"/>
</dbReference>
<evidence type="ECO:0000259" key="4">
    <source>
        <dbReference type="Pfam" id="PF02576"/>
    </source>
</evidence>
<keyword evidence="1 3" id="KW-0963">Cytoplasm</keyword>